<dbReference type="SUPFAM" id="SSF51246">
    <property type="entry name" value="Rudiment single hybrid motif"/>
    <property type="match status" value="1"/>
</dbReference>
<dbReference type="Pfam" id="PF21139">
    <property type="entry name" value="BT_MCC_alpha"/>
    <property type="match status" value="1"/>
</dbReference>
<dbReference type="InterPro" id="IPR050856">
    <property type="entry name" value="Biotin_carboxylase_complex"/>
</dbReference>
<sequence length="666" mass="69692">MLESVLIANRGEIAVRVITTARRLGVRTIAVFSDADAGAPHVRLADQAVRLGGPAATESYLSIERVLEAATGTGAESVHPGYGFLSENAAFARACADRRITFIGPPAEAMERLGDKVRAKQAAREAGVPVLPGLQRPGLTDTEIVEFARTAGALPLMVKAAAGGGGRGMRVVQRAEDLPDALAAARREAAAGFGDDTLFVEQYVPRSRHIEVQVLADAHGGVIHLGERECSLQRRHQKVVEESPSPFITPAVRGRLGAAAVALFRQAGYVGAGTAEFIMPADEHDAFYFLEVNARLQVEHPVTELVTGLDLVEQQLRIASGEPLAFDQAGVRLHGHAIEARICAEDAASGFLPATGTVLHYREPSGTGVRVDSGIARGTEVTTLYDSLLAKVITHAADRDRALARMSRALGESQILGVETNNGFLGRLLALPEVRAGELDTGIIERGTLAGEPTAGGRRGAGIAAALIEVLLLHESAVGADPWQALVGWRVEGPTPTELRLLGSRAKEPVRIAVHGTPGAAQVDADGQTVAASVQRVDEHRFAVTVDGRRSVIGHAARGTTRWIADGGEAFMFAVVEPTVAGADATPAGALEAPMPGTVLSVHVAEGDQVAEGDVLIVLESMKMELSLTAPADAVVAAMRVIGGQSVRQGELVAELVVGLVVGEVS</sequence>
<protein>
    <recommendedName>
        <fullName evidence="2">biotin carboxylase</fullName>
        <ecNumber evidence="2">6.3.4.14</ecNumber>
    </recommendedName>
</protein>
<dbReference type="PROSITE" id="PS00867">
    <property type="entry name" value="CPSASE_2"/>
    <property type="match status" value="1"/>
</dbReference>
<dbReference type="Gene3D" id="3.30.700.40">
    <property type="match status" value="1"/>
</dbReference>
<keyword evidence="12" id="KW-1185">Reference proteome</keyword>
<dbReference type="CDD" id="cd06850">
    <property type="entry name" value="biotinyl_domain"/>
    <property type="match status" value="1"/>
</dbReference>
<dbReference type="PROSITE" id="PS50968">
    <property type="entry name" value="BIOTINYL_LIPOYL"/>
    <property type="match status" value="1"/>
</dbReference>
<dbReference type="SUPFAM" id="SSF52440">
    <property type="entry name" value="PreATP-grasp domain"/>
    <property type="match status" value="1"/>
</dbReference>
<dbReference type="InterPro" id="IPR000089">
    <property type="entry name" value="Biotin_lipoyl"/>
</dbReference>
<dbReference type="EMBL" id="CP042430">
    <property type="protein sequence ID" value="QEC46389.1"/>
    <property type="molecule type" value="Genomic_DNA"/>
</dbReference>
<organism evidence="11 12">
    <name type="scientific">Baekduia soli</name>
    <dbReference type="NCBI Taxonomy" id="496014"/>
    <lineage>
        <taxon>Bacteria</taxon>
        <taxon>Bacillati</taxon>
        <taxon>Actinomycetota</taxon>
        <taxon>Thermoleophilia</taxon>
        <taxon>Solirubrobacterales</taxon>
        <taxon>Baekduiaceae</taxon>
        <taxon>Baekduia</taxon>
    </lineage>
</organism>
<dbReference type="EC" id="6.3.4.14" evidence="2"/>
<name>A0A5B8U072_9ACTN</name>
<feature type="domain" description="ATP-grasp" evidence="9">
    <location>
        <begin position="120"/>
        <end position="320"/>
    </location>
</feature>
<dbReference type="InterPro" id="IPR011053">
    <property type="entry name" value="Single_hybrid_motif"/>
</dbReference>
<evidence type="ECO:0000256" key="2">
    <source>
        <dbReference type="ARBA" id="ARBA00013263"/>
    </source>
</evidence>
<evidence type="ECO:0000256" key="5">
    <source>
        <dbReference type="ARBA" id="ARBA00022840"/>
    </source>
</evidence>
<dbReference type="InterPro" id="IPR011054">
    <property type="entry name" value="Rudment_hybrid_motif"/>
</dbReference>
<accession>A0A5B8U072</accession>
<dbReference type="Pfam" id="PF02786">
    <property type="entry name" value="CPSase_L_D2"/>
    <property type="match status" value="1"/>
</dbReference>
<evidence type="ECO:0000259" key="10">
    <source>
        <dbReference type="PROSITE" id="PS50979"/>
    </source>
</evidence>
<dbReference type="PANTHER" id="PTHR18866">
    <property type="entry name" value="CARBOXYLASE:PYRUVATE/ACETYL-COA/PROPIONYL-COA CARBOXYLASE"/>
    <property type="match status" value="1"/>
</dbReference>
<evidence type="ECO:0000256" key="4">
    <source>
        <dbReference type="ARBA" id="ARBA00022741"/>
    </source>
</evidence>
<evidence type="ECO:0000256" key="6">
    <source>
        <dbReference type="ARBA" id="ARBA00023267"/>
    </source>
</evidence>
<dbReference type="Gene3D" id="3.30.470.20">
    <property type="entry name" value="ATP-grasp fold, B domain"/>
    <property type="match status" value="1"/>
</dbReference>
<feature type="domain" description="Biotin carboxylation" evidence="10">
    <location>
        <begin position="1"/>
        <end position="449"/>
    </location>
</feature>
<dbReference type="KEGG" id="bsol:FSW04_01540"/>
<keyword evidence="4 7" id="KW-0547">Nucleotide-binding</keyword>
<dbReference type="InterPro" id="IPR011761">
    <property type="entry name" value="ATP-grasp"/>
</dbReference>
<dbReference type="GO" id="GO:0005524">
    <property type="term" value="F:ATP binding"/>
    <property type="evidence" value="ECO:0007669"/>
    <property type="project" value="UniProtKB-UniRule"/>
</dbReference>
<dbReference type="OrthoDB" id="9760256at2"/>
<evidence type="ECO:0000256" key="3">
    <source>
        <dbReference type="ARBA" id="ARBA00022598"/>
    </source>
</evidence>
<dbReference type="RefSeq" id="WP_146915538.1">
    <property type="nucleotide sequence ID" value="NZ_CP042430.1"/>
</dbReference>
<dbReference type="InterPro" id="IPR005479">
    <property type="entry name" value="CPAse_ATP-bd"/>
</dbReference>
<comment type="cofactor">
    <cofactor evidence="1">
        <name>biotin</name>
        <dbReference type="ChEBI" id="CHEBI:57586"/>
    </cofactor>
</comment>
<evidence type="ECO:0000313" key="11">
    <source>
        <dbReference type="EMBL" id="QEC46389.1"/>
    </source>
</evidence>
<dbReference type="GO" id="GO:0004075">
    <property type="term" value="F:biotin carboxylase activity"/>
    <property type="evidence" value="ECO:0007669"/>
    <property type="project" value="UniProtKB-EC"/>
</dbReference>
<reference evidence="11 12" key="1">
    <citation type="journal article" date="2018" name="J. Microbiol.">
        <title>Baekduia soli gen. nov., sp. nov., a novel bacterium isolated from the soil of Baekdu Mountain and proposal of a novel family name, Baekduiaceae fam. nov.</title>
        <authorList>
            <person name="An D.S."/>
            <person name="Siddiqi M.Z."/>
            <person name="Kim K.H."/>
            <person name="Yu H.S."/>
            <person name="Im W.T."/>
        </authorList>
    </citation>
    <scope>NUCLEOTIDE SEQUENCE [LARGE SCALE GENOMIC DNA]</scope>
    <source>
        <strain evidence="11 12">BR7-21</strain>
    </source>
</reference>
<dbReference type="Pfam" id="PF02785">
    <property type="entry name" value="Biotin_carb_C"/>
    <property type="match status" value="1"/>
</dbReference>
<dbReference type="PANTHER" id="PTHR18866:SF33">
    <property type="entry name" value="METHYLCROTONOYL-COA CARBOXYLASE SUBUNIT ALPHA, MITOCHONDRIAL-RELATED"/>
    <property type="match status" value="1"/>
</dbReference>
<feature type="domain" description="Lipoyl-binding" evidence="8">
    <location>
        <begin position="580"/>
        <end position="657"/>
    </location>
</feature>
<dbReference type="PROSITE" id="PS50975">
    <property type="entry name" value="ATP_GRASP"/>
    <property type="match status" value="1"/>
</dbReference>
<dbReference type="Pfam" id="PF00364">
    <property type="entry name" value="Biotin_lipoyl"/>
    <property type="match status" value="1"/>
</dbReference>
<keyword evidence="5 7" id="KW-0067">ATP-binding</keyword>
<dbReference type="InterPro" id="IPR016185">
    <property type="entry name" value="PreATP-grasp_dom_sf"/>
</dbReference>
<dbReference type="GO" id="GO:0046872">
    <property type="term" value="F:metal ion binding"/>
    <property type="evidence" value="ECO:0007669"/>
    <property type="project" value="InterPro"/>
</dbReference>
<dbReference type="Pfam" id="PF00289">
    <property type="entry name" value="Biotin_carb_N"/>
    <property type="match status" value="1"/>
</dbReference>
<dbReference type="Proteomes" id="UP000321805">
    <property type="component" value="Chromosome"/>
</dbReference>
<evidence type="ECO:0000313" key="12">
    <source>
        <dbReference type="Proteomes" id="UP000321805"/>
    </source>
</evidence>
<dbReference type="SUPFAM" id="SSF56059">
    <property type="entry name" value="Glutathione synthetase ATP-binding domain-like"/>
    <property type="match status" value="1"/>
</dbReference>
<dbReference type="InterPro" id="IPR011764">
    <property type="entry name" value="Biotin_carboxylation_dom"/>
</dbReference>
<evidence type="ECO:0000259" key="9">
    <source>
        <dbReference type="PROSITE" id="PS50975"/>
    </source>
</evidence>
<dbReference type="Gene3D" id="2.40.50.100">
    <property type="match status" value="1"/>
</dbReference>
<dbReference type="AlphaFoldDB" id="A0A5B8U072"/>
<keyword evidence="6" id="KW-0092">Biotin</keyword>
<dbReference type="PROSITE" id="PS50979">
    <property type="entry name" value="BC"/>
    <property type="match status" value="1"/>
</dbReference>
<gene>
    <name evidence="11" type="ORF">FSW04_01540</name>
</gene>
<keyword evidence="3" id="KW-0436">Ligase</keyword>
<dbReference type="InterPro" id="IPR005482">
    <property type="entry name" value="Biotin_COase_C"/>
</dbReference>
<evidence type="ECO:0000256" key="1">
    <source>
        <dbReference type="ARBA" id="ARBA00001953"/>
    </source>
</evidence>
<dbReference type="SMART" id="SM00878">
    <property type="entry name" value="Biotin_carb_C"/>
    <property type="match status" value="1"/>
</dbReference>
<evidence type="ECO:0000259" key="8">
    <source>
        <dbReference type="PROSITE" id="PS50968"/>
    </source>
</evidence>
<proteinExistence type="predicted"/>
<dbReference type="InterPro" id="IPR048429">
    <property type="entry name" value="MCC_alpha_BT"/>
</dbReference>
<evidence type="ECO:0000256" key="7">
    <source>
        <dbReference type="PROSITE-ProRule" id="PRU00409"/>
    </source>
</evidence>
<dbReference type="SUPFAM" id="SSF51230">
    <property type="entry name" value="Single hybrid motif"/>
    <property type="match status" value="1"/>
</dbReference>
<dbReference type="InterPro" id="IPR005481">
    <property type="entry name" value="BC-like_N"/>
</dbReference>
<dbReference type="FunFam" id="3.40.50.20:FF:000010">
    <property type="entry name" value="Propionyl-CoA carboxylase subunit alpha"/>
    <property type="match status" value="1"/>
</dbReference>